<dbReference type="InterPro" id="IPR001304">
    <property type="entry name" value="C-type_lectin-like"/>
</dbReference>
<dbReference type="CDD" id="cd00037">
    <property type="entry name" value="CLECT"/>
    <property type="match status" value="1"/>
</dbReference>
<organism evidence="2 3">
    <name type="scientific">Periplaneta americana</name>
    <name type="common">American cockroach</name>
    <name type="synonym">Blatta americana</name>
    <dbReference type="NCBI Taxonomy" id="6978"/>
    <lineage>
        <taxon>Eukaryota</taxon>
        <taxon>Metazoa</taxon>
        <taxon>Ecdysozoa</taxon>
        <taxon>Arthropoda</taxon>
        <taxon>Hexapoda</taxon>
        <taxon>Insecta</taxon>
        <taxon>Pterygota</taxon>
        <taxon>Neoptera</taxon>
        <taxon>Polyneoptera</taxon>
        <taxon>Dictyoptera</taxon>
        <taxon>Blattodea</taxon>
        <taxon>Blattoidea</taxon>
        <taxon>Blattidae</taxon>
        <taxon>Blattinae</taxon>
        <taxon>Periplaneta</taxon>
    </lineage>
</organism>
<feature type="domain" description="C-type lectin" evidence="1">
    <location>
        <begin position="36"/>
        <end position="102"/>
    </location>
</feature>
<name>A0ABQ8TSE8_PERAM</name>
<dbReference type="EMBL" id="JAJSOF020000003">
    <property type="protein sequence ID" value="KAJ4448788.1"/>
    <property type="molecule type" value="Genomic_DNA"/>
</dbReference>
<dbReference type="InterPro" id="IPR016186">
    <property type="entry name" value="C-type_lectin-like/link_sf"/>
</dbReference>
<dbReference type="Gene3D" id="3.10.100.10">
    <property type="entry name" value="Mannose-Binding Protein A, subunit A"/>
    <property type="match status" value="1"/>
</dbReference>
<evidence type="ECO:0000313" key="3">
    <source>
        <dbReference type="Proteomes" id="UP001148838"/>
    </source>
</evidence>
<evidence type="ECO:0000259" key="1">
    <source>
        <dbReference type="Pfam" id="PF00059"/>
    </source>
</evidence>
<evidence type="ECO:0000313" key="2">
    <source>
        <dbReference type="EMBL" id="KAJ4448788.1"/>
    </source>
</evidence>
<keyword evidence="3" id="KW-1185">Reference proteome</keyword>
<dbReference type="InterPro" id="IPR016187">
    <property type="entry name" value="CTDL_fold"/>
</dbReference>
<dbReference type="Pfam" id="PF00059">
    <property type="entry name" value="Lectin_C"/>
    <property type="match status" value="1"/>
</dbReference>
<sequence length="125" mass="14664">MFNLRDTEYLTVFAEHPRPFYELVPGLGYLKLHNRPKTWNEAKIACEKEGAHLGILNSETELEALRELRARLPSHYKDWRDNVVHVGVTDSQEEGTWLTIFGESWRELAAMRWLGRRTVPDLLCR</sequence>
<reference evidence="2 3" key="1">
    <citation type="journal article" date="2022" name="Allergy">
        <title>Genome assembly and annotation of Periplaneta americana reveal a comprehensive cockroach allergen profile.</title>
        <authorList>
            <person name="Wang L."/>
            <person name="Xiong Q."/>
            <person name="Saelim N."/>
            <person name="Wang L."/>
            <person name="Nong W."/>
            <person name="Wan A.T."/>
            <person name="Shi M."/>
            <person name="Liu X."/>
            <person name="Cao Q."/>
            <person name="Hui J.H.L."/>
            <person name="Sookrung N."/>
            <person name="Leung T.F."/>
            <person name="Tungtrongchitr A."/>
            <person name="Tsui S.K.W."/>
        </authorList>
    </citation>
    <scope>NUCLEOTIDE SEQUENCE [LARGE SCALE GENOMIC DNA]</scope>
    <source>
        <strain evidence="2">PWHHKU_190912</strain>
    </source>
</reference>
<comment type="caution">
    <text evidence="2">The sequence shown here is derived from an EMBL/GenBank/DDBJ whole genome shotgun (WGS) entry which is preliminary data.</text>
</comment>
<protein>
    <recommendedName>
        <fullName evidence="1">C-type lectin domain-containing protein</fullName>
    </recommendedName>
</protein>
<dbReference type="Proteomes" id="UP001148838">
    <property type="component" value="Unassembled WGS sequence"/>
</dbReference>
<gene>
    <name evidence="2" type="ORF">ANN_00179</name>
</gene>
<proteinExistence type="predicted"/>
<accession>A0ABQ8TSE8</accession>
<dbReference type="SUPFAM" id="SSF56436">
    <property type="entry name" value="C-type lectin-like"/>
    <property type="match status" value="1"/>
</dbReference>